<evidence type="ECO:0000313" key="1">
    <source>
        <dbReference type="EMBL" id="KAK7929902.1"/>
    </source>
</evidence>
<dbReference type="AlphaFoldDB" id="A0AAW0PJG6"/>
<protein>
    <submittedName>
        <fullName evidence="1">Uncharacterized protein</fullName>
    </submittedName>
</protein>
<dbReference type="PANTHER" id="PTHR36292:SF1">
    <property type="entry name" value="UPF0575 PROTEIN C19ORF67"/>
    <property type="match status" value="1"/>
</dbReference>
<keyword evidence="2" id="KW-1185">Reference proteome</keyword>
<dbReference type="EMBL" id="JBBPFD010000004">
    <property type="protein sequence ID" value="KAK7929902.1"/>
    <property type="molecule type" value="Genomic_DNA"/>
</dbReference>
<dbReference type="PANTHER" id="PTHR36292">
    <property type="entry name" value="UPF0575 PROTEIN C19ORF67"/>
    <property type="match status" value="1"/>
</dbReference>
<proteinExistence type="predicted"/>
<dbReference type="Pfam" id="PF11771">
    <property type="entry name" value="DUF3314"/>
    <property type="match status" value="1"/>
</dbReference>
<gene>
    <name evidence="1" type="ORF">WMY93_006297</name>
</gene>
<dbReference type="Proteomes" id="UP001460270">
    <property type="component" value="Unassembled WGS sequence"/>
</dbReference>
<sequence length="308" mass="34751">MDCQAQTIEQEPLESGEYCTKEVHAEPFSFLTDVTLAPLCGTGAENSCTCDTCCCQEERVIDPDLQAVNMQLHFFINKADNIQKTLSELAVDREAYAASMQSFLFTCQPFFNHLEQTARSPLSDNFLLSESKRSQLFDFSQTLCNKLENLLLTCAGNNLLSLDETEPDGLSHFYIGQCGLGPLRVTFFRYCQLTPYLAEVNTGLFKRMRWNVDQLGEMDNTEYYFLCCEDVNTLPEEDSSSSSQDSGAKMWSIGQWIQVSPETDNINDWIICSIPQGTYLKRVILGSEEPTCSIATDCLLQLLMLDHK</sequence>
<name>A0AAW0PJG6_9GOBI</name>
<reference evidence="2" key="1">
    <citation type="submission" date="2024-04" db="EMBL/GenBank/DDBJ databases">
        <title>Salinicola lusitanus LLJ914,a marine bacterium isolated from the Okinawa Trough.</title>
        <authorList>
            <person name="Li J."/>
        </authorList>
    </citation>
    <scope>NUCLEOTIDE SEQUENCE [LARGE SCALE GENOMIC DNA]</scope>
</reference>
<organism evidence="1 2">
    <name type="scientific">Mugilogobius chulae</name>
    <name type="common">yellowstripe goby</name>
    <dbReference type="NCBI Taxonomy" id="88201"/>
    <lineage>
        <taxon>Eukaryota</taxon>
        <taxon>Metazoa</taxon>
        <taxon>Chordata</taxon>
        <taxon>Craniata</taxon>
        <taxon>Vertebrata</taxon>
        <taxon>Euteleostomi</taxon>
        <taxon>Actinopterygii</taxon>
        <taxon>Neopterygii</taxon>
        <taxon>Teleostei</taxon>
        <taxon>Neoteleostei</taxon>
        <taxon>Acanthomorphata</taxon>
        <taxon>Gobiaria</taxon>
        <taxon>Gobiiformes</taxon>
        <taxon>Gobioidei</taxon>
        <taxon>Gobiidae</taxon>
        <taxon>Gobionellinae</taxon>
        <taxon>Mugilogobius</taxon>
    </lineage>
</organism>
<evidence type="ECO:0000313" key="2">
    <source>
        <dbReference type="Proteomes" id="UP001460270"/>
    </source>
</evidence>
<comment type="caution">
    <text evidence="1">The sequence shown here is derived from an EMBL/GenBank/DDBJ whole genome shotgun (WGS) entry which is preliminary data.</text>
</comment>
<dbReference type="InterPro" id="IPR021748">
    <property type="entry name" value="DUF3314"/>
</dbReference>
<accession>A0AAW0PJG6</accession>